<dbReference type="Gene3D" id="1.10.10.10">
    <property type="entry name" value="Winged helix-like DNA-binding domain superfamily/Winged helix DNA-binding domain"/>
    <property type="match status" value="1"/>
</dbReference>
<gene>
    <name evidence="2" type="ORF">SAMN04489742_3211</name>
</gene>
<dbReference type="KEGG" id="acry:AC20117_01425"/>
<dbReference type="PANTHER" id="PTHR33164">
    <property type="entry name" value="TRANSCRIPTIONAL REGULATOR, MARR FAMILY"/>
    <property type="match status" value="1"/>
</dbReference>
<dbReference type="SMART" id="SM00347">
    <property type="entry name" value="HTH_MARR"/>
    <property type="match status" value="1"/>
</dbReference>
<protein>
    <submittedName>
        <fullName evidence="2">DNA-binding transcriptional regulator, MarR family</fullName>
    </submittedName>
</protein>
<dbReference type="EMBL" id="FNKH01000002">
    <property type="protein sequence ID" value="SDQ95060.1"/>
    <property type="molecule type" value="Genomic_DNA"/>
</dbReference>
<sequence length="155" mass="16343">MSSTTTSVPSHELGSLLHSLSWTIHRILPSAAGLDPLPTSELVVLMRIHAQPGLTVSELAVQLGLRQSNASAAVKALVGRGLVERKTSPSDRRLALLYPTEVAQKNKKLIEEAWSGSISTALLKLPAEQVQAIVAAAAALAALEEELRAELAAAQ</sequence>
<dbReference type="AlphaFoldDB" id="A0A1H1F2D4"/>
<dbReference type="OrthoDB" id="4947868at2"/>
<dbReference type="PANTHER" id="PTHR33164:SF89">
    <property type="entry name" value="MARR FAMILY REGULATORY PROTEIN"/>
    <property type="match status" value="1"/>
</dbReference>
<dbReference type="GO" id="GO:0006950">
    <property type="term" value="P:response to stress"/>
    <property type="evidence" value="ECO:0007669"/>
    <property type="project" value="TreeGrafter"/>
</dbReference>
<dbReference type="GO" id="GO:0003677">
    <property type="term" value="F:DNA binding"/>
    <property type="evidence" value="ECO:0007669"/>
    <property type="project" value="UniProtKB-KW"/>
</dbReference>
<name>A0A1H1F2D4_9MICC</name>
<organism evidence="2 3">
    <name type="scientific">Crystallibacter crystallopoietes</name>
    <dbReference type="NCBI Taxonomy" id="37928"/>
    <lineage>
        <taxon>Bacteria</taxon>
        <taxon>Bacillati</taxon>
        <taxon>Actinomycetota</taxon>
        <taxon>Actinomycetes</taxon>
        <taxon>Micrococcales</taxon>
        <taxon>Micrococcaceae</taxon>
        <taxon>Crystallibacter</taxon>
    </lineage>
</organism>
<evidence type="ECO:0000313" key="3">
    <source>
        <dbReference type="Proteomes" id="UP000181917"/>
    </source>
</evidence>
<reference evidence="2 3" key="1">
    <citation type="submission" date="2016-10" db="EMBL/GenBank/DDBJ databases">
        <authorList>
            <person name="de Groot N.N."/>
        </authorList>
    </citation>
    <scope>NUCLEOTIDE SEQUENCE [LARGE SCALE GENOMIC DNA]</scope>
    <source>
        <strain evidence="2 3">DSM 20117</strain>
    </source>
</reference>
<dbReference type="Proteomes" id="UP000181917">
    <property type="component" value="Unassembled WGS sequence"/>
</dbReference>
<dbReference type="InterPro" id="IPR036388">
    <property type="entry name" value="WH-like_DNA-bd_sf"/>
</dbReference>
<accession>A0A1H1F2D4</accession>
<dbReference type="GO" id="GO:0003700">
    <property type="term" value="F:DNA-binding transcription factor activity"/>
    <property type="evidence" value="ECO:0007669"/>
    <property type="project" value="InterPro"/>
</dbReference>
<keyword evidence="2" id="KW-0238">DNA-binding</keyword>
<proteinExistence type="predicted"/>
<evidence type="ECO:0000313" key="2">
    <source>
        <dbReference type="EMBL" id="SDQ95060.1"/>
    </source>
</evidence>
<dbReference type="InterPro" id="IPR036390">
    <property type="entry name" value="WH_DNA-bd_sf"/>
</dbReference>
<feature type="domain" description="HTH marR-type" evidence="1">
    <location>
        <begin position="10"/>
        <end position="149"/>
    </location>
</feature>
<dbReference type="RefSeq" id="WP_074701310.1">
    <property type="nucleotide sequence ID" value="NZ_CP018863.1"/>
</dbReference>
<dbReference type="PROSITE" id="PS50995">
    <property type="entry name" value="HTH_MARR_2"/>
    <property type="match status" value="1"/>
</dbReference>
<dbReference type="InterPro" id="IPR000835">
    <property type="entry name" value="HTH_MarR-typ"/>
</dbReference>
<dbReference type="InterPro" id="IPR039422">
    <property type="entry name" value="MarR/SlyA-like"/>
</dbReference>
<dbReference type="STRING" id="37928.SAMN04489742_3211"/>
<dbReference type="SUPFAM" id="SSF46785">
    <property type="entry name" value="Winged helix' DNA-binding domain"/>
    <property type="match status" value="1"/>
</dbReference>
<evidence type="ECO:0000259" key="1">
    <source>
        <dbReference type="PROSITE" id="PS50995"/>
    </source>
</evidence>
<dbReference type="Pfam" id="PF01047">
    <property type="entry name" value="MarR"/>
    <property type="match status" value="1"/>
</dbReference>
<keyword evidence="3" id="KW-1185">Reference proteome</keyword>